<evidence type="ECO:0000313" key="6">
    <source>
        <dbReference type="Proteomes" id="UP000095492"/>
    </source>
</evidence>
<dbReference type="InterPro" id="IPR011711">
    <property type="entry name" value="GntR_C"/>
</dbReference>
<dbReference type="InterPro" id="IPR036388">
    <property type="entry name" value="WH-like_DNA-bd_sf"/>
</dbReference>
<accession>A0A173VI34</accession>
<dbReference type="GeneID" id="97390061"/>
<dbReference type="SUPFAM" id="SSF46785">
    <property type="entry name" value="Winged helix' DNA-binding domain"/>
    <property type="match status" value="1"/>
</dbReference>
<dbReference type="AlphaFoldDB" id="A0A173VI34"/>
<dbReference type="Pfam" id="PF00392">
    <property type="entry name" value="GntR"/>
    <property type="match status" value="1"/>
</dbReference>
<dbReference type="InterPro" id="IPR036390">
    <property type="entry name" value="WH_DNA-bd_sf"/>
</dbReference>
<keyword evidence="2" id="KW-0238">DNA-binding</keyword>
<protein>
    <submittedName>
        <fullName evidence="5">Uncharacterized HTH-type transcriptional regulator ydfH</fullName>
    </submittedName>
</protein>
<keyword evidence="3" id="KW-0804">Transcription</keyword>
<dbReference type="PROSITE" id="PS50949">
    <property type="entry name" value="HTH_GNTR"/>
    <property type="match status" value="1"/>
</dbReference>
<dbReference type="PANTHER" id="PTHR43537:SF24">
    <property type="entry name" value="GLUCONATE OPERON TRANSCRIPTIONAL REPRESSOR"/>
    <property type="match status" value="1"/>
</dbReference>
<dbReference type="SMART" id="SM00895">
    <property type="entry name" value="FCD"/>
    <property type="match status" value="1"/>
</dbReference>
<evidence type="ECO:0000256" key="3">
    <source>
        <dbReference type="ARBA" id="ARBA00023163"/>
    </source>
</evidence>
<dbReference type="RefSeq" id="WP_055291135.1">
    <property type="nucleotide sequence ID" value="NZ_CAXUGT010000011.1"/>
</dbReference>
<dbReference type="Gene3D" id="1.10.10.10">
    <property type="entry name" value="Winged helix-like DNA-binding domain superfamily/Winged helix DNA-binding domain"/>
    <property type="match status" value="1"/>
</dbReference>
<feature type="domain" description="HTH gntR-type" evidence="4">
    <location>
        <begin position="13"/>
        <end position="80"/>
    </location>
</feature>
<dbReference type="GO" id="GO:0003700">
    <property type="term" value="F:DNA-binding transcription factor activity"/>
    <property type="evidence" value="ECO:0007669"/>
    <property type="project" value="InterPro"/>
</dbReference>
<dbReference type="SMART" id="SM00345">
    <property type="entry name" value="HTH_GNTR"/>
    <property type="match status" value="1"/>
</dbReference>
<evidence type="ECO:0000313" key="5">
    <source>
        <dbReference type="EMBL" id="CUN25767.1"/>
    </source>
</evidence>
<organism evidence="5 6">
    <name type="scientific">Eubacterium ramulus</name>
    <dbReference type="NCBI Taxonomy" id="39490"/>
    <lineage>
        <taxon>Bacteria</taxon>
        <taxon>Bacillati</taxon>
        <taxon>Bacillota</taxon>
        <taxon>Clostridia</taxon>
        <taxon>Eubacteriales</taxon>
        <taxon>Eubacteriaceae</taxon>
        <taxon>Eubacterium</taxon>
    </lineage>
</organism>
<evidence type="ECO:0000259" key="4">
    <source>
        <dbReference type="PROSITE" id="PS50949"/>
    </source>
</evidence>
<dbReference type="InterPro" id="IPR000485">
    <property type="entry name" value="AsnC-type_HTH_dom"/>
</dbReference>
<reference evidence="5 6" key="1">
    <citation type="submission" date="2015-09" db="EMBL/GenBank/DDBJ databases">
        <authorList>
            <consortium name="Pathogen Informatics"/>
        </authorList>
    </citation>
    <scope>NUCLEOTIDE SEQUENCE [LARGE SCALE GENOMIC DNA]</scope>
    <source>
        <strain evidence="5 6">2789STDY5608891</strain>
    </source>
</reference>
<dbReference type="OrthoDB" id="9781630at2"/>
<proteinExistence type="predicted"/>
<dbReference type="STRING" id="39490.ERS852448_02858"/>
<dbReference type="EMBL" id="CYYA01000029">
    <property type="protein sequence ID" value="CUN25767.1"/>
    <property type="molecule type" value="Genomic_DNA"/>
</dbReference>
<dbReference type="GO" id="GO:0043565">
    <property type="term" value="F:sequence-specific DNA binding"/>
    <property type="evidence" value="ECO:0007669"/>
    <property type="project" value="InterPro"/>
</dbReference>
<keyword evidence="1" id="KW-0805">Transcription regulation</keyword>
<dbReference type="PRINTS" id="PR00035">
    <property type="entry name" value="HTHGNTR"/>
</dbReference>
<dbReference type="PANTHER" id="PTHR43537">
    <property type="entry name" value="TRANSCRIPTIONAL REGULATOR, GNTR FAMILY"/>
    <property type="match status" value="1"/>
</dbReference>
<dbReference type="InterPro" id="IPR008920">
    <property type="entry name" value="TF_FadR/GntR_C"/>
</dbReference>
<evidence type="ECO:0000256" key="1">
    <source>
        <dbReference type="ARBA" id="ARBA00023015"/>
    </source>
</evidence>
<dbReference type="Proteomes" id="UP000095492">
    <property type="component" value="Unassembled WGS sequence"/>
</dbReference>
<gene>
    <name evidence="5" type="primary">ydfH_3</name>
    <name evidence="5" type="ORF">ERS852448_02858</name>
</gene>
<dbReference type="PRINTS" id="PR00033">
    <property type="entry name" value="HTHASNC"/>
</dbReference>
<name>A0A173VI34_EUBRA</name>
<sequence>MTDNLELQMDAYLPLRDVVFQTLRGAILKGDLKPGERLMELQLASKLGVSRTPIREAIRMLEQEGLAVTIPRKGAEVAKMTEKDMEDVLEIRLSLEGLAVRLSCEKITPAALQELKVAMEDFEAKTRSGQFVEMAKADVKFHEILYKASNNPKLQQLLNNLREQMYRYRVEYLKDDSIYPRLIEEHQKMYDALKSKDSKLAESYVERHLHNQAEAVKKIIREQE</sequence>
<dbReference type="SUPFAM" id="SSF48008">
    <property type="entry name" value="GntR ligand-binding domain-like"/>
    <property type="match status" value="1"/>
</dbReference>
<dbReference type="Gene3D" id="1.20.120.530">
    <property type="entry name" value="GntR ligand-binding domain-like"/>
    <property type="match status" value="1"/>
</dbReference>
<evidence type="ECO:0000256" key="2">
    <source>
        <dbReference type="ARBA" id="ARBA00023125"/>
    </source>
</evidence>
<dbReference type="CDD" id="cd07377">
    <property type="entry name" value="WHTH_GntR"/>
    <property type="match status" value="1"/>
</dbReference>
<dbReference type="InterPro" id="IPR000524">
    <property type="entry name" value="Tscrpt_reg_HTH_GntR"/>
</dbReference>
<dbReference type="Pfam" id="PF07729">
    <property type="entry name" value="FCD"/>
    <property type="match status" value="1"/>
</dbReference>